<evidence type="ECO:0000313" key="3">
    <source>
        <dbReference type="Proteomes" id="UP001589865"/>
    </source>
</evidence>
<organism evidence="2 3">
    <name type="scientific">Roseomonas elaeocarpi</name>
    <dbReference type="NCBI Taxonomy" id="907779"/>
    <lineage>
        <taxon>Bacteria</taxon>
        <taxon>Pseudomonadati</taxon>
        <taxon>Pseudomonadota</taxon>
        <taxon>Alphaproteobacteria</taxon>
        <taxon>Acetobacterales</taxon>
        <taxon>Roseomonadaceae</taxon>
        <taxon>Roseomonas</taxon>
    </lineage>
</organism>
<reference evidence="2 3" key="1">
    <citation type="submission" date="2024-09" db="EMBL/GenBank/DDBJ databases">
        <authorList>
            <person name="Sun Q."/>
            <person name="Mori K."/>
        </authorList>
    </citation>
    <scope>NUCLEOTIDE SEQUENCE [LARGE SCALE GENOMIC DNA]</scope>
    <source>
        <strain evidence="2 3">TBRC 5777</strain>
    </source>
</reference>
<feature type="domain" description="UbiC transcription regulator-associated" evidence="1">
    <location>
        <begin position="1"/>
        <end position="101"/>
    </location>
</feature>
<name>A0ABV6JMX6_9PROT</name>
<sequence length="110" mass="12364">MERLELAGQQPVSPETSLVLPSIAQRILPSQLQECRLQDILMEPGFAAIRQDGVIRADPARSRVADLLQTPINTALLIREARIAARDSTMLVLSSVWYRPEQDLDYEIHS</sequence>
<accession>A0ABV6JMX6</accession>
<proteinExistence type="predicted"/>
<dbReference type="InterPro" id="IPR011663">
    <property type="entry name" value="UTRA"/>
</dbReference>
<dbReference type="InterPro" id="IPR028978">
    <property type="entry name" value="Chorismate_lyase_/UTRA_dom_sf"/>
</dbReference>
<dbReference type="Gene3D" id="3.40.1410.10">
    <property type="entry name" value="Chorismate lyase-like"/>
    <property type="match status" value="1"/>
</dbReference>
<protein>
    <submittedName>
        <fullName evidence="2">UTRA domain-containing protein</fullName>
    </submittedName>
</protein>
<gene>
    <name evidence="2" type="ORF">ACFFGY_02315</name>
</gene>
<dbReference type="Proteomes" id="UP001589865">
    <property type="component" value="Unassembled WGS sequence"/>
</dbReference>
<evidence type="ECO:0000313" key="2">
    <source>
        <dbReference type="EMBL" id="MFC0407066.1"/>
    </source>
</evidence>
<keyword evidence="3" id="KW-1185">Reference proteome</keyword>
<dbReference type="SUPFAM" id="SSF64288">
    <property type="entry name" value="Chorismate lyase-like"/>
    <property type="match status" value="1"/>
</dbReference>
<dbReference type="RefSeq" id="WP_377043194.1">
    <property type="nucleotide sequence ID" value="NZ_JBHLUN010000002.1"/>
</dbReference>
<dbReference type="Pfam" id="PF07702">
    <property type="entry name" value="UTRA"/>
    <property type="match status" value="1"/>
</dbReference>
<evidence type="ECO:0000259" key="1">
    <source>
        <dbReference type="Pfam" id="PF07702"/>
    </source>
</evidence>
<comment type="caution">
    <text evidence="2">The sequence shown here is derived from an EMBL/GenBank/DDBJ whole genome shotgun (WGS) entry which is preliminary data.</text>
</comment>
<dbReference type="EMBL" id="JBHLUN010000002">
    <property type="protein sequence ID" value="MFC0407066.1"/>
    <property type="molecule type" value="Genomic_DNA"/>
</dbReference>